<dbReference type="EMBL" id="JACSEA010000002">
    <property type="protein sequence ID" value="KAF7408435.1"/>
    <property type="molecule type" value="Genomic_DNA"/>
</dbReference>
<dbReference type="Proteomes" id="UP000614350">
    <property type="component" value="Unassembled WGS sequence"/>
</dbReference>
<sequence length="124" mass="13742">MSIEFHTTYSTTVCNEIDGNIVWKHARFCDNPSMGFWQIFEITEVHILEGSEVSNGRVAGKQSIPLSVDSSEGRASFCYVALVEVSVVVWWYRRDVASTTTTVATPALATSSRSQGRKVECCTI</sequence>
<accession>A0A834NFP8</accession>
<comment type="caution">
    <text evidence="1">The sequence shown here is derived from an EMBL/GenBank/DDBJ whole genome shotgun (WGS) entry which is preliminary data.</text>
</comment>
<keyword evidence="2" id="KW-1185">Reference proteome</keyword>
<evidence type="ECO:0000313" key="2">
    <source>
        <dbReference type="Proteomes" id="UP000614350"/>
    </source>
</evidence>
<organism evidence="1 2">
    <name type="scientific">Vespula vulgaris</name>
    <name type="common">Yellow jacket</name>
    <name type="synonym">Wasp</name>
    <dbReference type="NCBI Taxonomy" id="7454"/>
    <lineage>
        <taxon>Eukaryota</taxon>
        <taxon>Metazoa</taxon>
        <taxon>Ecdysozoa</taxon>
        <taxon>Arthropoda</taxon>
        <taxon>Hexapoda</taxon>
        <taxon>Insecta</taxon>
        <taxon>Pterygota</taxon>
        <taxon>Neoptera</taxon>
        <taxon>Endopterygota</taxon>
        <taxon>Hymenoptera</taxon>
        <taxon>Apocrita</taxon>
        <taxon>Aculeata</taxon>
        <taxon>Vespoidea</taxon>
        <taxon>Vespidae</taxon>
        <taxon>Vespinae</taxon>
        <taxon>Vespula</taxon>
    </lineage>
</organism>
<reference evidence="1" key="1">
    <citation type="journal article" date="2020" name="G3 (Bethesda)">
        <title>High-Quality Assemblies for Three Invasive Social Wasps from the &lt;i&gt;Vespula&lt;/i&gt; Genus.</title>
        <authorList>
            <person name="Harrop T.W.R."/>
            <person name="Guhlin J."/>
            <person name="McLaughlin G.M."/>
            <person name="Permina E."/>
            <person name="Stockwell P."/>
            <person name="Gilligan J."/>
            <person name="Le Lec M.F."/>
            <person name="Gruber M.A.M."/>
            <person name="Quinn O."/>
            <person name="Lovegrove M."/>
            <person name="Duncan E.J."/>
            <person name="Remnant E.J."/>
            <person name="Van Eeckhoven J."/>
            <person name="Graham B."/>
            <person name="Knapp R.A."/>
            <person name="Langford K.W."/>
            <person name="Kronenberg Z."/>
            <person name="Press M.O."/>
            <person name="Eacker S.M."/>
            <person name="Wilson-Rankin E.E."/>
            <person name="Purcell J."/>
            <person name="Lester P.J."/>
            <person name="Dearden P.K."/>
        </authorList>
    </citation>
    <scope>NUCLEOTIDE SEQUENCE</scope>
    <source>
        <strain evidence="1">Marl-1</strain>
    </source>
</reference>
<dbReference type="AlphaFoldDB" id="A0A834NFP8"/>
<protein>
    <submittedName>
        <fullName evidence="1">Uncharacterized protein</fullName>
    </submittedName>
</protein>
<evidence type="ECO:0000313" key="1">
    <source>
        <dbReference type="EMBL" id="KAF7408435.1"/>
    </source>
</evidence>
<gene>
    <name evidence="1" type="ORF">HZH66_002972</name>
</gene>
<proteinExistence type="predicted"/>
<name>A0A834NFP8_VESVU</name>